<evidence type="ECO:0000256" key="2">
    <source>
        <dbReference type="ARBA" id="ARBA00022552"/>
    </source>
</evidence>
<organism evidence="8">
    <name type="scientific">Spongospora subterranea</name>
    <dbReference type="NCBI Taxonomy" id="70186"/>
    <lineage>
        <taxon>Eukaryota</taxon>
        <taxon>Sar</taxon>
        <taxon>Rhizaria</taxon>
        <taxon>Endomyxa</taxon>
        <taxon>Phytomyxea</taxon>
        <taxon>Plasmodiophorida</taxon>
        <taxon>Plasmodiophoridae</taxon>
        <taxon>Spongospora</taxon>
    </lineage>
</organism>
<evidence type="ECO:0000256" key="4">
    <source>
        <dbReference type="ARBA" id="ARBA00022679"/>
    </source>
</evidence>
<sequence length="815" mass="90003">LGIQQFVSAMNPRSINSDLLKCTGCRQVLNVIYRNIESFNSVNCSTAFHRIAVFGVAGEELHQLLPLVKKTSQLLDNDDGMLNYRTLSSIVWSIAKTYSNSAQQSVVDGLFRRTLKYISPITPSFDARGISQVMWSMAVFNCTDSELAQRLCDASSALLISKSFKAQELSMLIWSIATSRLSVSRDMLSLICTACKGSIRYFTGQGLAQVAWAVARLNFRDPTLMNAIASQIETVQADIQALASLVWAFSTLDLGTNAIYSKLSSLVLKADFTASSFQTLGQCIDGFSKWSNAEQVLTILYENVDDGAIAKMSLTELVHMISSVAQTDNISPRLPIALSQRVVQCLPDMDGEALGVSASALIRLSSKKIIKFTSDERKRIRSEVSKSVKVDAFHLNWRAIGYIELLIRKVCVRESRWSKKADVDELSVNLSERFRSLSDLIRSAAHARNTVPGKSLAAMRPRPTAGLKAGSHILILGNDPENHLQLCGKHHGRYLITHWNRSLSRFSSTTPSTWIDDDYFYDGCIIRFPYSIGEFAMLISLAASKLTSGSLVWIVGLPEEGVDGVAAKRALSPLFTEITPMISTDVVIIKATRAETTTAKSQFQDWITTTTLQFDSHGSRHWHVAPGMFANGGLDVMTASLLPLIQMPVKHRARVLDFGCGSGVISSFLLEKRPDLRITMVDCDAVAIHVAKVNVPNAHEYHIADGWPKTTASYRYHMIVSNPPFHSGQPDDFSIVQELIDGASCRLRSSGVLYIVSQEQIPIGRMFAISTSKYHSVHVMPSTDPRFVVWIATTSSSGDSTENDSHQAKRRKILQ</sequence>
<protein>
    <submittedName>
        <fullName evidence="8">Uncharacterized protein</fullName>
    </submittedName>
</protein>
<keyword evidence="4" id="KW-0808">Transferase</keyword>
<dbReference type="GO" id="GO:0003676">
    <property type="term" value="F:nucleic acid binding"/>
    <property type="evidence" value="ECO:0007669"/>
    <property type="project" value="InterPro"/>
</dbReference>
<dbReference type="PANTHER" id="PTHR47816:SF4">
    <property type="entry name" value="RIBOSOMAL RNA SMALL SUBUNIT METHYLTRANSFERASE C"/>
    <property type="match status" value="1"/>
</dbReference>
<dbReference type="InterPro" id="IPR058917">
    <property type="entry name" value="RESC6_dom"/>
</dbReference>
<dbReference type="InterPro" id="IPR007848">
    <property type="entry name" value="Small_mtfrase_dom"/>
</dbReference>
<dbReference type="PANTHER" id="PTHR47816">
    <property type="entry name" value="RIBOSOMAL RNA SMALL SUBUNIT METHYLTRANSFERASE C"/>
    <property type="match status" value="1"/>
</dbReference>
<reference evidence="8" key="1">
    <citation type="submission" date="2015-04" db="EMBL/GenBank/DDBJ databases">
        <title>The genome sequence of the plant pathogenic Rhizarian Plasmodiophora brassicae reveals insights in its biotrophic life cycle and the origin of chitin synthesis.</title>
        <authorList>
            <person name="Schwelm A."/>
            <person name="Fogelqvist J."/>
            <person name="Knaust A."/>
            <person name="Julke S."/>
            <person name="Lilja T."/>
            <person name="Dhandapani V."/>
            <person name="Bonilla-Rosso G."/>
            <person name="Karlsson M."/>
            <person name="Shevchenko A."/>
            <person name="Choi S.R."/>
            <person name="Kim H.G."/>
            <person name="Park J.Y."/>
            <person name="Lim Y.P."/>
            <person name="Ludwig-Muller J."/>
            <person name="Dixelius C."/>
        </authorList>
    </citation>
    <scope>NUCLEOTIDE SEQUENCE</scope>
    <source>
        <tissue evidence="8">Potato root galls</tissue>
    </source>
</reference>
<accession>A0A0H5RD44</accession>
<feature type="region of interest" description="Disordered" evidence="5">
    <location>
        <begin position="796"/>
        <end position="815"/>
    </location>
</feature>
<dbReference type="PROSITE" id="PS00092">
    <property type="entry name" value="N6_MTASE"/>
    <property type="match status" value="1"/>
</dbReference>
<proteinExistence type="predicted"/>
<keyword evidence="2" id="KW-0698">rRNA processing</keyword>
<dbReference type="GO" id="GO:0008757">
    <property type="term" value="F:S-adenosylmethionine-dependent methyltransferase activity"/>
    <property type="evidence" value="ECO:0007669"/>
    <property type="project" value="InterPro"/>
</dbReference>
<dbReference type="GO" id="GO:0032259">
    <property type="term" value="P:methylation"/>
    <property type="evidence" value="ECO:0007669"/>
    <property type="project" value="UniProtKB-KW"/>
</dbReference>
<dbReference type="SUPFAM" id="SSF53335">
    <property type="entry name" value="S-adenosyl-L-methionine-dependent methyltransferases"/>
    <property type="match status" value="1"/>
</dbReference>
<evidence type="ECO:0000259" key="6">
    <source>
        <dbReference type="Pfam" id="PF05175"/>
    </source>
</evidence>
<dbReference type="Gene3D" id="3.40.50.150">
    <property type="entry name" value="Vaccinia Virus protein VP39"/>
    <property type="match status" value="1"/>
</dbReference>
<evidence type="ECO:0000256" key="3">
    <source>
        <dbReference type="ARBA" id="ARBA00022603"/>
    </source>
</evidence>
<feature type="domain" description="RNA-editing substrate-binding complex 6 protein" evidence="7">
    <location>
        <begin position="37"/>
        <end position="221"/>
    </location>
</feature>
<feature type="domain" description="Methyltransferase small" evidence="6">
    <location>
        <begin position="625"/>
        <end position="768"/>
    </location>
</feature>
<keyword evidence="1" id="KW-0963">Cytoplasm</keyword>
<keyword evidence="3" id="KW-0489">Methyltransferase</keyword>
<evidence type="ECO:0000259" key="7">
    <source>
        <dbReference type="Pfam" id="PF26188"/>
    </source>
</evidence>
<dbReference type="Pfam" id="PF05175">
    <property type="entry name" value="MTS"/>
    <property type="match status" value="1"/>
</dbReference>
<feature type="non-terminal residue" evidence="8">
    <location>
        <position position="1"/>
    </location>
</feature>
<name>A0A0H5RD44_9EUKA</name>
<dbReference type="AlphaFoldDB" id="A0A0H5RD44"/>
<dbReference type="EMBL" id="HACM01011461">
    <property type="protein sequence ID" value="CRZ11903.1"/>
    <property type="molecule type" value="Transcribed_RNA"/>
</dbReference>
<dbReference type="CDD" id="cd02440">
    <property type="entry name" value="AdoMet_MTases"/>
    <property type="match status" value="1"/>
</dbReference>
<evidence type="ECO:0000313" key="8">
    <source>
        <dbReference type="EMBL" id="CRZ11903.1"/>
    </source>
</evidence>
<evidence type="ECO:0000256" key="5">
    <source>
        <dbReference type="SAM" id="MobiDB-lite"/>
    </source>
</evidence>
<dbReference type="InterPro" id="IPR029063">
    <property type="entry name" value="SAM-dependent_MTases_sf"/>
</dbReference>
<dbReference type="InterPro" id="IPR046977">
    <property type="entry name" value="RsmC/RlmG"/>
</dbReference>
<evidence type="ECO:0000256" key="1">
    <source>
        <dbReference type="ARBA" id="ARBA00022490"/>
    </source>
</evidence>
<dbReference type="GO" id="GO:0006364">
    <property type="term" value="P:rRNA processing"/>
    <property type="evidence" value="ECO:0007669"/>
    <property type="project" value="UniProtKB-KW"/>
</dbReference>
<dbReference type="InterPro" id="IPR002052">
    <property type="entry name" value="DNA_methylase_N6_adenine_CS"/>
</dbReference>
<dbReference type="Pfam" id="PF26188">
    <property type="entry name" value="RESC6"/>
    <property type="match status" value="1"/>
</dbReference>